<protein>
    <submittedName>
        <fullName evidence="2">Uncharacterized protein</fullName>
    </submittedName>
</protein>
<comment type="caution">
    <text evidence="2">The sequence shown here is derived from an EMBL/GenBank/DDBJ whole genome shotgun (WGS) entry which is preliminary data.</text>
</comment>
<evidence type="ECO:0000313" key="3">
    <source>
        <dbReference type="EMBL" id="MDR6425024.1"/>
    </source>
</evidence>
<feature type="transmembrane region" description="Helical" evidence="1">
    <location>
        <begin position="20"/>
        <end position="43"/>
    </location>
</feature>
<dbReference type="EMBL" id="JAVDQZ010000002">
    <property type="protein sequence ID" value="MDR6425024.1"/>
    <property type="molecule type" value="Genomic_DNA"/>
</dbReference>
<dbReference type="PATRIC" id="fig|34073.19.peg.1960"/>
<keyword evidence="1" id="KW-1133">Transmembrane helix</keyword>
<sequence>MDLSSLFDSLTGAWGDEILFWVVAAVAGFICLIALVNVLDLFIDNEADPPMKDPR</sequence>
<keyword evidence="4" id="KW-1185">Reference proteome</keyword>
<dbReference type="EMBL" id="JZWI01000008">
    <property type="protein sequence ID" value="KLN57204.1"/>
    <property type="molecule type" value="Genomic_DNA"/>
</dbReference>
<keyword evidence="1" id="KW-0812">Transmembrane</keyword>
<organism evidence="2 4">
    <name type="scientific">Variovorax paradoxus</name>
    <dbReference type="NCBI Taxonomy" id="34073"/>
    <lineage>
        <taxon>Bacteria</taxon>
        <taxon>Pseudomonadati</taxon>
        <taxon>Pseudomonadota</taxon>
        <taxon>Betaproteobacteria</taxon>
        <taxon>Burkholderiales</taxon>
        <taxon>Comamonadaceae</taxon>
        <taxon>Variovorax</taxon>
    </lineage>
</organism>
<dbReference type="Proteomes" id="UP000035170">
    <property type="component" value="Unassembled WGS sequence"/>
</dbReference>
<reference evidence="2 4" key="1">
    <citation type="submission" date="2015-03" db="EMBL/GenBank/DDBJ databases">
        <title>Genome sequence of Variovorax paradoxus TBEA6.</title>
        <authorList>
            <person name="Poehlein A."/>
            <person name="Schuldes J."/>
            <person name="Wuebbeler J.H."/>
            <person name="Hiessl S."/>
            <person name="Steinbuechel A."/>
            <person name="Daniel R."/>
        </authorList>
    </citation>
    <scope>NUCLEOTIDE SEQUENCE [LARGE SCALE GENOMIC DNA]</scope>
    <source>
        <strain evidence="2 4">TBEA6</strain>
    </source>
</reference>
<keyword evidence="1" id="KW-0472">Membrane</keyword>
<evidence type="ECO:0000313" key="4">
    <source>
        <dbReference type="Proteomes" id="UP000035170"/>
    </source>
</evidence>
<gene>
    <name evidence="3" type="ORF">J2738_001153</name>
    <name evidence="2" type="ORF">VPARA_19130</name>
</gene>
<reference evidence="3" key="2">
    <citation type="submission" date="2023-07" db="EMBL/GenBank/DDBJ databases">
        <title>Sorghum-associated microbial communities from plants grown in Nebraska, USA.</title>
        <authorList>
            <person name="Schachtman D."/>
        </authorList>
    </citation>
    <scope>NUCLEOTIDE SEQUENCE</scope>
    <source>
        <strain evidence="3">DS2114</strain>
    </source>
</reference>
<name>A0A0H2M469_VARPD</name>
<evidence type="ECO:0000313" key="2">
    <source>
        <dbReference type="EMBL" id="KLN57204.1"/>
    </source>
</evidence>
<accession>A0A0H2M469</accession>
<evidence type="ECO:0000256" key="1">
    <source>
        <dbReference type="SAM" id="Phobius"/>
    </source>
</evidence>
<dbReference type="Proteomes" id="UP001184828">
    <property type="component" value="Unassembled WGS sequence"/>
</dbReference>
<proteinExistence type="predicted"/>
<dbReference type="AlphaFoldDB" id="A0A0H2M469"/>
<dbReference type="RefSeq" id="WP_021005272.1">
    <property type="nucleotide sequence ID" value="NZ_CP138513.1"/>
</dbReference>